<sequence length="71" mass="7923">MGQQQAMSAAQGLQPNLLGSVQLPPQQQNDQPYWSTGVHELRREDEAGDDEEAFPMLFVSLLSFSLDDFDP</sequence>
<keyword evidence="3" id="KW-1185">Reference proteome</keyword>
<feature type="compositionally biased region" description="Low complexity" evidence="1">
    <location>
        <begin position="1"/>
        <end position="14"/>
    </location>
</feature>
<protein>
    <submittedName>
        <fullName evidence="2">Uncharacterized protein</fullName>
    </submittedName>
</protein>
<gene>
    <name evidence="2" type="ORF">ERUC_LOCUS1996</name>
</gene>
<dbReference type="EMBL" id="CAKOAT010050710">
    <property type="protein sequence ID" value="CAH8296359.1"/>
    <property type="molecule type" value="Genomic_DNA"/>
</dbReference>
<evidence type="ECO:0000256" key="1">
    <source>
        <dbReference type="SAM" id="MobiDB-lite"/>
    </source>
</evidence>
<name>A0ABC8IRU9_ERUVS</name>
<organism evidence="2 3">
    <name type="scientific">Eruca vesicaria subsp. sativa</name>
    <name type="common">Garden rocket</name>
    <name type="synonym">Eruca sativa</name>
    <dbReference type="NCBI Taxonomy" id="29727"/>
    <lineage>
        <taxon>Eukaryota</taxon>
        <taxon>Viridiplantae</taxon>
        <taxon>Streptophyta</taxon>
        <taxon>Embryophyta</taxon>
        <taxon>Tracheophyta</taxon>
        <taxon>Spermatophyta</taxon>
        <taxon>Magnoliopsida</taxon>
        <taxon>eudicotyledons</taxon>
        <taxon>Gunneridae</taxon>
        <taxon>Pentapetalae</taxon>
        <taxon>rosids</taxon>
        <taxon>malvids</taxon>
        <taxon>Brassicales</taxon>
        <taxon>Brassicaceae</taxon>
        <taxon>Brassiceae</taxon>
        <taxon>Eruca</taxon>
    </lineage>
</organism>
<dbReference type="Proteomes" id="UP001642260">
    <property type="component" value="Unassembled WGS sequence"/>
</dbReference>
<proteinExistence type="predicted"/>
<accession>A0ABC8IRU9</accession>
<dbReference type="AlphaFoldDB" id="A0ABC8IRU9"/>
<feature type="compositionally biased region" description="Polar residues" evidence="1">
    <location>
        <begin position="17"/>
        <end position="34"/>
    </location>
</feature>
<evidence type="ECO:0000313" key="3">
    <source>
        <dbReference type="Proteomes" id="UP001642260"/>
    </source>
</evidence>
<evidence type="ECO:0000313" key="2">
    <source>
        <dbReference type="EMBL" id="CAH8296359.1"/>
    </source>
</evidence>
<comment type="caution">
    <text evidence="2">The sequence shown here is derived from an EMBL/GenBank/DDBJ whole genome shotgun (WGS) entry which is preliminary data.</text>
</comment>
<reference evidence="2 3" key="1">
    <citation type="submission" date="2022-03" db="EMBL/GenBank/DDBJ databases">
        <authorList>
            <person name="Macdonald S."/>
            <person name="Ahmed S."/>
            <person name="Newling K."/>
        </authorList>
    </citation>
    <scope>NUCLEOTIDE SEQUENCE [LARGE SCALE GENOMIC DNA]</scope>
</reference>
<feature type="region of interest" description="Disordered" evidence="1">
    <location>
        <begin position="1"/>
        <end position="37"/>
    </location>
</feature>